<dbReference type="InterPro" id="IPR001878">
    <property type="entry name" value="Znf_CCHC"/>
</dbReference>
<reference evidence="4" key="2">
    <citation type="submission" date="2021-08" db="EMBL/GenBank/DDBJ databases">
        <authorList>
            <person name="Eriksson T."/>
        </authorList>
    </citation>
    <scope>NUCLEOTIDE SEQUENCE</scope>
    <source>
        <strain evidence="4">Stoneville</strain>
        <tissue evidence="4">Whole head</tissue>
    </source>
</reference>
<evidence type="ECO:0000313" key="4">
    <source>
        <dbReference type="EMBL" id="KAH0808175.1"/>
    </source>
</evidence>
<organism evidence="4 5">
    <name type="scientific">Tenebrio molitor</name>
    <name type="common">Yellow mealworm beetle</name>
    <dbReference type="NCBI Taxonomy" id="7067"/>
    <lineage>
        <taxon>Eukaryota</taxon>
        <taxon>Metazoa</taxon>
        <taxon>Ecdysozoa</taxon>
        <taxon>Arthropoda</taxon>
        <taxon>Hexapoda</taxon>
        <taxon>Insecta</taxon>
        <taxon>Pterygota</taxon>
        <taxon>Neoptera</taxon>
        <taxon>Endopterygota</taxon>
        <taxon>Coleoptera</taxon>
        <taxon>Polyphaga</taxon>
        <taxon>Cucujiformia</taxon>
        <taxon>Tenebrionidae</taxon>
        <taxon>Tenebrio</taxon>
    </lineage>
</organism>
<dbReference type="InterPro" id="IPR036875">
    <property type="entry name" value="Znf_CCHC_sf"/>
</dbReference>
<feature type="domain" description="CCHC-type" evidence="3">
    <location>
        <begin position="148"/>
        <end position="164"/>
    </location>
</feature>
<name>A0A8J6L4L9_TENMO</name>
<comment type="caution">
    <text evidence="4">The sequence shown here is derived from an EMBL/GenBank/DDBJ whole genome shotgun (WGS) entry which is preliminary data.</text>
</comment>
<evidence type="ECO:0000313" key="5">
    <source>
        <dbReference type="Proteomes" id="UP000719412"/>
    </source>
</evidence>
<dbReference type="GO" id="GO:0003676">
    <property type="term" value="F:nucleic acid binding"/>
    <property type="evidence" value="ECO:0007669"/>
    <property type="project" value="InterPro"/>
</dbReference>
<dbReference type="GO" id="GO:0008270">
    <property type="term" value="F:zinc ion binding"/>
    <property type="evidence" value="ECO:0007669"/>
    <property type="project" value="UniProtKB-KW"/>
</dbReference>
<evidence type="ECO:0000259" key="3">
    <source>
        <dbReference type="PROSITE" id="PS50158"/>
    </source>
</evidence>
<evidence type="ECO:0000256" key="1">
    <source>
        <dbReference type="PROSITE-ProRule" id="PRU00047"/>
    </source>
</evidence>
<sequence length="219" mass="24804">MKNVRKRIDAQQMGVLILDARTARAAGNDTTVKKLEEKQVAIIIRDLDKTIDREEIEKAIKDELDVKDTTTCVKVLGPRAPADGEGPNTALAIMPARWGKMLLKQRRIKIGWSRCRIVEKITPPRCYRCQQFGHASYACKSKEKTAQKCLNCGGEEHEAKDCKEEEACYICNKNGHRADSMRCERYREVVNKVRANRKGEESISNDNTANKLKQEQSGP</sequence>
<dbReference type="Gene3D" id="4.10.60.10">
    <property type="entry name" value="Zinc finger, CCHC-type"/>
    <property type="match status" value="1"/>
</dbReference>
<gene>
    <name evidence="4" type="ORF">GEV33_014616</name>
</gene>
<reference evidence="4" key="1">
    <citation type="journal article" date="2020" name="J Insects Food Feed">
        <title>The yellow mealworm (Tenebrio molitor) genome: a resource for the emerging insects as food and feed industry.</title>
        <authorList>
            <person name="Eriksson T."/>
            <person name="Andere A."/>
            <person name="Kelstrup H."/>
            <person name="Emery V."/>
            <person name="Picard C."/>
        </authorList>
    </citation>
    <scope>NUCLEOTIDE SEQUENCE</scope>
    <source>
        <strain evidence="4">Stoneville</strain>
        <tissue evidence="4">Whole head</tissue>
    </source>
</reference>
<dbReference type="Proteomes" id="UP000719412">
    <property type="component" value="Unassembled WGS sequence"/>
</dbReference>
<feature type="compositionally biased region" description="Polar residues" evidence="2">
    <location>
        <begin position="202"/>
        <end position="219"/>
    </location>
</feature>
<accession>A0A8J6L4L9</accession>
<keyword evidence="1" id="KW-0479">Metal-binding</keyword>
<feature type="region of interest" description="Disordered" evidence="2">
    <location>
        <begin position="194"/>
        <end position="219"/>
    </location>
</feature>
<dbReference type="SUPFAM" id="SSF57756">
    <property type="entry name" value="Retrovirus zinc finger-like domains"/>
    <property type="match status" value="1"/>
</dbReference>
<proteinExistence type="predicted"/>
<evidence type="ECO:0000256" key="2">
    <source>
        <dbReference type="SAM" id="MobiDB-lite"/>
    </source>
</evidence>
<dbReference type="SMART" id="SM00343">
    <property type="entry name" value="ZnF_C2HC"/>
    <property type="match status" value="3"/>
</dbReference>
<keyword evidence="5" id="KW-1185">Reference proteome</keyword>
<dbReference type="EMBL" id="JABDTM020029113">
    <property type="protein sequence ID" value="KAH0808175.1"/>
    <property type="molecule type" value="Genomic_DNA"/>
</dbReference>
<dbReference type="PROSITE" id="PS50158">
    <property type="entry name" value="ZF_CCHC"/>
    <property type="match status" value="1"/>
</dbReference>
<dbReference type="AlphaFoldDB" id="A0A8J6L4L9"/>
<keyword evidence="1" id="KW-0863">Zinc-finger</keyword>
<protein>
    <recommendedName>
        <fullName evidence="3">CCHC-type domain-containing protein</fullName>
    </recommendedName>
</protein>
<keyword evidence="1" id="KW-0862">Zinc</keyword>